<dbReference type="RefSeq" id="XP_017775837.1">
    <property type="nucleotide sequence ID" value="XM_017920348.1"/>
</dbReference>
<dbReference type="PANTHER" id="PTHR24252">
    <property type="entry name" value="ACROSIN-RELATED"/>
    <property type="match status" value="1"/>
</dbReference>
<proteinExistence type="predicted"/>
<dbReference type="GeneID" id="108562136"/>
<evidence type="ECO:0000259" key="2">
    <source>
        <dbReference type="PROSITE" id="PS50240"/>
    </source>
</evidence>
<dbReference type="InterPro" id="IPR043504">
    <property type="entry name" value="Peptidase_S1_PA_chymotrypsin"/>
</dbReference>
<dbReference type="InterPro" id="IPR001314">
    <property type="entry name" value="Peptidase_S1A"/>
</dbReference>
<keyword evidence="3" id="KW-1185">Reference proteome</keyword>
<dbReference type="SUPFAM" id="SSF50494">
    <property type="entry name" value="Trypsin-like serine proteases"/>
    <property type="match status" value="1"/>
</dbReference>
<evidence type="ECO:0000313" key="3">
    <source>
        <dbReference type="Proteomes" id="UP000695000"/>
    </source>
</evidence>
<dbReference type="CDD" id="cd00190">
    <property type="entry name" value="Tryp_SPc"/>
    <property type="match status" value="1"/>
</dbReference>
<dbReference type="Proteomes" id="UP000695000">
    <property type="component" value="Unplaced"/>
</dbReference>
<gene>
    <name evidence="4" type="primary">LOC108562136</name>
</gene>
<dbReference type="PROSITE" id="PS50240">
    <property type="entry name" value="TRYPSIN_DOM"/>
    <property type="match status" value="1"/>
</dbReference>
<name>A0ABM1MMN7_NICVS</name>
<feature type="domain" description="Peptidase S1" evidence="2">
    <location>
        <begin position="43"/>
        <end position="262"/>
    </location>
</feature>
<evidence type="ECO:0000256" key="1">
    <source>
        <dbReference type="ARBA" id="ARBA00023157"/>
    </source>
</evidence>
<organism evidence="3 4">
    <name type="scientific">Nicrophorus vespilloides</name>
    <name type="common">Boreal carrion beetle</name>
    <dbReference type="NCBI Taxonomy" id="110193"/>
    <lineage>
        <taxon>Eukaryota</taxon>
        <taxon>Metazoa</taxon>
        <taxon>Ecdysozoa</taxon>
        <taxon>Arthropoda</taxon>
        <taxon>Hexapoda</taxon>
        <taxon>Insecta</taxon>
        <taxon>Pterygota</taxon>
        <taxon>Neoptera</taxon>
        <taxon>Endopterygota</taxon>
        <taxon>Coleoptera</taxon>
        <taxon>Polyphaga</taxon>
        <taxon>Staphyliniformia</taxon>
        <taxon>Silphidae</taxon>
        <taxon>Nicrophorinae</taxon>
        <taxon>Nicrophorus</taxon>
    </lineage>
</organism>
<protein>
    <submittedName>
        <fullName evidence="4">Chymotrypsin-1-like</fullName>
    </submittedName>
</protein>
<dbReference type="InterPro" id="IPR001254">
    <property type="entry name" value="Trypsin_dom"/>
</dbReference>
<dbReference type="InterPro" id="IPR009003">
    <property type="entry name" value="Peptidase_S1_PA"/>
</dbReference>
<evidence type="ECO:0000313" key="4">
    <source>
        <dbReference type="RefSeq" id="XP_017775837.1"/>
    </source>
</evidence>
<dbReference type="PANTHER" id="PTHR24252:SF7">
    <property type="entry name" value="HYALIN"/>
    <property type="match status" value="1"/>
</dbReference>
<reference evidence="4" key="1">
    <citation type="submission" date="2025-08" db="UniProtKB">
        <authorList>
            <consortium name="RefSeq"/>
        </authorList>
    </citation>
    <scope>IDENTIFICATION</scope>
    <source>
        <tissue evidence="4">Whole Larva</tissue>
    </source>
</reference>
<dbReference type="PRINTS" id="PR00722">
    <property type="entry name" value="CHYMOTRYPSIN"/>
</dbReference>
<sequence>MKESTPDSMLVAGGDGSGKMMLRFLVVSVLSFMLVESKFSWKIIGGENAYEGFFPYHVSVKLKGSHLCGGSIVTTKWIITSASCVQDVDISSLSVVVGSIKVNSGGFTYKAEKAIYHEYYDPYLNDFDIAVIKLKESIEYGDFVQPIGLTDRPVSGEEDSILVGWGSKSEYFSEDLQYIIAKTISREKCENMHSSSLISDSHICTYTPSGGTCLGDTGGPLVDISEGKLIGIISWMRPCVIGTPDVYTSIYHFRSWILQQITK</sequence>
<accession>A0ABM1MMN7</accession>
<dbReference type="Gene3D" id="2.40.10.10">
    <property type="entry name" value="Trypsin-like serine proteases"/>
    <property type="match status" value="2"/>
</dbReference>
<keyword evidence="1" id="KW-1015">Disulfide bond</keyword>
<dbReference type="Pfam" id="PF00089">
    <property type="entry name" value="Trypsin"/>
    <property type="match status" value="1"/>
</dbReference>
<dbReference type="SMART" id="SM00020">
    <property type="entry name" value="Tryp_SPc"/>
    <property type="match status" value="1"/>
</dbReference>